<evidence type="ECO:0000313" key="3">
    <source>
        <dbReference type="Proteomes" id="UP000601435"/>
    </source>
</evidence>
<dbReference type="CDD" id="cd02440">
    <property type="entry name" value="AdoMet_MTases"/>
    <property type="match status" value="1"/>
</dbReference>
<dbReference type="Proteomes" id="UP000601435">
    <property type="component" value="Unassembled WGS sequence"/>
</dbReference>
<dbReference type="Gene3D" id="3.40.50.150">
    <property type="entry name" value="Vaccinia Virus protein VP39"/>
    <property type="match status" value="1"/>
</dbReference>
<proteinExistence type="predicted"/>
<evidence type="ECO:0008006" key="4">
    <source>
        <dbReference type="Google" id="ProtNLM"/>
    </source>
</evidence>
<protein>
    <recommendedName>
        <fullName evidence="4">Methyltransferase type 11 domain-containing protein</fullName>
    </recommendedName>
</protein>
<evidence type="ECO:0000313" key="2">
    <source>
        <dbReference type="EMBL" id="CAE7240297.1"/>
    </source>
</evidence>
<organism evidence="2 3">
    <name type="scientific">Symbiodinium necroappetens</name>
    <dbReference type="NCBI Taxonomy" id="1628268"/>
    <lineage>
        <taxon>Eukaryota</taxon>
        <taxon>Sar</taxon>
        <taxon>Alveolata</taxon>
        <taxon>Dinophyceae</taxon>
        <taxon>Suessiales</taxon>
        <taxon>Symbiodiniaceae</taxon>
        <taxon>Symbiodinium</taxon>
    </lineage>
</organism>
<evidence type="ECO:0000256" key="1">
    <source>
        <dbReference type="SAM" id="SignalP"/>
    </source>
</evidence>
<name>A0A812L7S5_9DINO</name>
<feature type="chain" id="PRO_5032283517" description="Methyltransferase type 11 domain-containing protein" evidence="1">
    <location>
        <begin position="18"/>
        <end position="325"/>
    </location>
</feature>
<dbReference type="AlphaFoldDB" id="A0A812L7S5"/>
<dbReference type="SUPFAM" id="SSF53335">
    <property type="entry name" value="S-adenosyl-L-methionine-dependent methyltransferases"/>
    <property type="match status" value="1"/>
</dbReference>
<feature type="signal peptide" evidence="1">
    <location>
        <begin position="1"/>
        <end position="17"/>
    </location>
</feature>
<gene>
    <name evidence="2" type="ORF">SNEC2469_LOCUS4289</name>
</gene>
<dbReference type="OrthoDB" id="506498at2759"/>
<sequence length="325" mass="36173">MWTGLVLIAAKLVASRAAEDNLWIALKHVTGLTDRELSHFADELLTLQPPSQRDLWQRKVHCTLGTCGPEATSRLIAALGENEKLPSRTFELFPGDPLYQYWKESDRQKFHSWIDGEASEEETIEALIPEGQPLASGRIQAAHFTWKAKDLVLKLLGPAAGAFGALGRCLEWDTPFYTIKAFGPLCFRHDVLQYADPRAGHPEKMQTYSKGTRVMALDVLRPPDWMPTDYGLVVCFFVLEHVPDPHQAARGIAKLLNPGGYLLLGAPFIDGVHGCPDDFFRYTPHGLRKVAEGAKLEVLLEFSPGMTVAAAGDFIGMRSSYWRTE</sequence>
<comment type="caution">
    <text evidence="2">The sequence shown here is derived from an EMBL/GenBank/DDBJ whole genome shotgun (WGS) entry which is preliminary data.</text>
</comment>
<keyword evidence="3" id="KW-1185">Reference proteome</keyword>
<reference evidence="2" key="1">
    <citation type="submission" date="2021-02" db="EMBL/GenBank/DDBJ databases">
        <authorList>
            <person name="Dougan E. K."/>
            <person name="Rhodes N."/>
            <person name="Thang M."/>
            <person name="Chan C."/>
        </authorList>
    </citation>
    <scope>NUCLEOTIDE SEQUENCE</scope>
</reference>
<keyword evidence="1" id="KW-0732">Signal</keyword>
<dbReference type="Pfam" id="PF13489">
    <property type="entry name" value="Methyltransf_23"/>
    <property type="match status" value="1"/>
</dbReference>
<dbReference type="EMBL" id="CAJNJA010008777">
    <property type="protein sequence ID" value="CAE7240297.1"/>
    <property type="molecule type" value="Genomic_DNA"/>
</dbReference>
<dbReference type="InterPro" id="IPR029063">
    <property type="entry name" value="SAM-dependent_MTases_sf"/>
</dbReference>
<feature type="non-terminal residue" evidence="2">
    <location>
        <position position="325"/>
    </location>
</feature>
<accession>A0A812L7S5</accession>